<protein>
    <submittedName>
        <fullName evidence="3">LAO/AO transport system kinase</fullName>
    </submittedName>
</protein>
<evidence type="ECO:0000256" key="1">
    <source>
        <dbReference type="ARBA" id="ARBA00009625"/>
    </source>
</evidence>
<dbReference type="GO" id="GO:0003924">
    <property type="term" value="F:GTPase activity"/>
    <property type="evidence" value="ECO:0007669"/>
    <property type="project" value="InterPro"/>
</dbReference>
<reference evidence="3 4" key="1">
    <citation type="submission" date="2017-10" db="EMBL/GenBank/DDBJ databases">
        <title>Sequencing the genomes of 1000 actinobacteria strains.</title>
        <authorList>
            <person name="Klenk H.-P."/>
        </authorList>
    </citation>
    <scope>NUCLEOTIDE SEQUENCE [LARGE SCALE GENOMIC DNA]</scope>
    <source>
        <strain evidence="3 4">DSM 15597</strain>
    </source>
</reference>
<dbReference type="GO" id="GO:0005525">
    <property type="term" value="F:GTP binding"/>
    <property type="evidence" value="ECO:0007669"/>
    <property type="project" value="InterPro"/>
</dbReference>
<dbReference type="InterPro" id="IPR005129">
    <property type="entry name" value="GTPase_ArgK"/>
</dbReference>
<feature type="compositionally biased region" description="Basic and acidic residues" evidence="2">
    <location>
        <begin position="1"/>
        <end position="11"/>
    </location>
</feature>
<dbReference type="EMBL" id="PDJC01000001">
    <property type="protein sequence ID" value="PFG15856.1"/>
    <property type="molecule type" value="Genomic_DNA"/>
</dbReference>
<comment type="similarity">
    <text evidence="1">Belongs to the SIMIBI class G3E GTPase family. ArgK/MeaB subfamily.</text>
</comment>
<dbReference type="NCBIfam" id="NF006958">
    <property type="entry name" value="PRK09435.1"/>
    <property type="match status" value="1"/>
</dbReference>
<dbReference type="NCBIfam" id="TIGR00750">
    <property type="entry name" value="lao"/>
    <property type="match status" value="1"/>
</dbReference>
<dbReference type="PANTHER" id="PTHR23408:SF3">
    <property type="entry name" value="METHYLMALONIC ACIDURIA TYPE A PROTEIN, MITOCHONDRIAL"/>
    <property type="match status" value="1"/>
</dbReference>
<evidence type="ECO:0000256" key="2">
    <source>
        <dbReference type="SAM" id="MobiDB-lite"/>
    </source>
</evidence>
<dbReference type="AlphaFoldDB" id="A0A2A9CNX9"/>
<keyword evidence="3" id="KW-0418">Kinase</keyword>
<dbReference type="SUPFAM" id="SSF52540">
    <property type="entry name" value="P-loop containing nucleoside triphosphate hydrolases"/>
    <property type="match status" value="1"/>
</dbReference>
<feature type="region of interest" description="Disordered" evidence="2">
    <location>
        <begin position="1"/>
        <end position="34"/>
    </location>
</feature>
<dbReference type="Gene3D" id="1.10.287.130">
    <property type="match status" value="1"/>
</dbReference>
<accession>A0A2A9CNX9</accession>
<evidence type="ECO:0000313" key="3">
    <source>
        <dbReference type="EMBL" id="PFG15856.1"/>
    </source>
</evidence>
<dbReference type="Gene3D" id="1.20.5.170">
    <property type="match status" value="1"/>
</dbReference>
<dbReference type="Pfam" id="PF03308">
    <property type="entry name" value="MeaB"/>
    <property type="match status" value="1"/>
</dbReference>
<proteinExistence type="inferred from homology"/>
<organism evidence="3 4">
    <name type="scientific">Propionicimonas paludicola</name>
    <dbReference type="NCBI Taxonomy" id="185243"/>
    <lineage>
        <taxon>Bacteria</taxon>
        <taxon>Bacillati</taxon>
        <taxon>Actinomycetota</taxon>
        <taxon>Actinomycetes</taxon>
        <taxon>Propionibacteriales</taxon>
        <taxon>Nocardioidaceae</taxon>
        <taxon>Propionicimonas</taxon>
    </lineage>
</organism>
<sequence>MDEMTEAKEPLYLRSDPTPGRQYGDAVPPRRDPAVVKRPHLDPELLAQRIRAGERTAIARAITLVESSKPAHHDLAADLLRILRPDTGKAIRVGITGVPGAGKSTFIDSLGRRLIDQGHRIAVLAVDPTSAKTGGSILGDRTRMGELAQSDQAFIRPSPAGSHLGGVARTTRESMLVLEAAGYDVVLVETVGVGQSEVAVAGMVDTFLLITLARAGDQLQGIKRGILEMADVITVNKADGDHESEARVTARELSIAMKLITSDPKATRPPVLTSSSLTGKGLDEVWQAILDHRARLEAAGQLQARRAKQQREWLWALVHGELEDALRVSPAVNAIRAQLEAEVESGELSALEASDAILAAFVRDAEDLLRH</sequence>
<dbReference type="GO" id="GO:0005737">
    <property type="term" value="C:cytoplasm"/>
    <property type="evidence" value="ECO:0007669"/>
    <property type="project" value="TreeGrafter"/>
</dbReference>
<dbReference type="PANTHER" id="PTHR23408">
    <property type="entry name" value="METHYLMALONYL-COA MUTASE"/>
    <property type="match status" value="1"/>
</dbReference>
<gene>
    <name evidence="3" type="ORF">ATK74_0376</name>
</gene>
<dbReference type="Proteomes" id="UP000226079">
    <property type="component" value="Unassembled WGS sequence"/>
</dbReference>
<dbReference type="GO" id="GO:0016301">
    <property type="term" value="F:kinase activity"/>
    <property type="evidence" value="ECO:0007669"/>
    <property type="project" value="UniProtKB-KW"/>
</dbReference>
<comment type="caution">
    <text evidence="3">The sequence shown here is derived from an EMBL/GenBank/DDBJ whole genome shotgun (WGS) entry which is preliminary data.</text>
</comment>
<keyword evidence="3" id="KW-0808">Transferase</keyword>
<dbReference type="Gene3D" id="3.40.50.300">
    <property type="entry name" value="P-loop containing nucleotide triphosphate hydrolases"/>
    <property type="match status" value="1"/>
</dbReference>
<name>A0A2A9CNX9_9ACTN</name>
<dbReference type="InterPro" id="IPR027417">
    <property type="entry name" value="P-loop_NTPase"/>
</dbReference>
<keyword evidence="4" id="KW-1185">Reference proteome</keyword>
<dbReference type="CDD" id="cd03114">
    <property type="entry name" value="MMAA-like"/>
    <property type="match status" value="1"/>
</dbReference>
<evidence type="ECO:0000313" key="4">
    <source>
        <dbReference type="Proteomes" id="UP000226079"/>
    </source>
</evidence>